<evidence type="ECO:0000313" key="3">
    <source>
        <dbReference type="RefSeq" id="XP_052129484.1"/>
    </source>
</evidence>
<accession>A0A9C6X5I1</accession>
<proteinExistence type="predicted"/>
<keyword evidence="1" id="KW-0732">Signal</keyword>
<feature type="chain" id="PRO_5038461539" evidence="1">
    <location>
        <begin position="24"/>
        <end position="143"/>
    </location>
</feature>
<reference evidence="3" key="1">
    <citation type="submission" date="2025-08" db="UniProtKB">
        <authorList>
            <consortium name="RefSeq"/>
        </authorList>
    </citation>
    <scope>IDENTIFICATION</scope>
    <source>
        <tissue evidence="3">Whole organism</tissue>
    </source>
</reference>
<organism evidence="2 3">
    <name type="scientific">Frankliniella occidentalis</name>
    <name type="common">Western flower thrips</name>
    <name type="synonym">Euthrips occidentalis</name>
    <dbReference type="NCBI Taxonomy" id="133901"/>
    <lineage>
        <taxon>Eukaryota</taxon>
        <taxon>Metazoa</taxon>
        <taxon>Ecdysozoa</taxon>
        <taxon>Arthropoda</taxon>
        <taxon>Hexapoda</taxon>
        <taxon>Insecta</taxon>
        <taxon>Pterygota</taxon>
        <taxon>Neoptera</taxon>
        <taxon>Paraneoptera</taxon>
        <taxon>Thysanoptera</taxon>
        <taxon>Terebrantia</taxon>
        <taxon>Thripoidea</taxon>
        <taxon>Thripidae</taxon>
        <taxon>Frankliniella</taxon>
    </lineage>
</organism>
<dbReference type="AlphaFoldDB" id="A0A9C6X5I1"/>
<protein>
    <submittedName>
        <fullName evidence="3">Uncharacterized protein LOC127750879</fullName>
    </submittedName>
</protein>
<dbReference type="GeneID" id="127750879"/>
<dbReference type="KEGG" id="foc:127750879"/>
<dbReference type="Proteomes" id="UP000504606">
    <property type="component" value="Unplaced"/>
</dbReference>
<feature type="signal peptide" evidence="1">
    <location>
        <begin position="1"/>
        <end position="23"/>
    </location>
</feature>
<dbReference type="RefSeq" id="XP_052129484.1">
    <property type="nucleotide sequence ID" value="XM_052273524.1"/>
</dbReference>
<evidence type="ECO:0000313" key="2">
    <source>
        <dbReference type="Proteomes" id="UP000504606"/>
    </source>
</evidence>
<sequence length="143" mass="15682">MKTFMKTALLACLLFAALQFGQASPAAALAETKATNSLAAPGCFFRMIQRFFRDLPNLADVCLNYYASHDSSPSFPICVAFSGGADLLRTVMDISSERWGGRLHTTYICFAGELRRGAPVRNGIRFVERRRRPLPGPVGGLHL</sequence>
<keyword evidence="2" id="KW-1185">Reference proteome</keyword>
<gene>
    <name evidence="3" type="primary">LOC127750879</name>
</gene>
<evidence type="ECO:0000256" key="1">
    <source>
        <dbReference type="SAM" id="SignalP"/>
    </source>
</evidence>
<name>A0A9C6X5I1_FRAOC</name>